<evidence type="ECO:0000256" key="1">
    <source>
        <dbReference type="SAM" id="MobiDB-lite"/>
    </source>
</evidence>
<reference evidence="3 4" key="1">
    <citation type="journal article" date="2024" name="Commun. Biol.">
        <title>Comparative genomic analysis of thermophilic fungi reveals convergent evolutionary adaptations and gene losses.</title>
        <authorList>
            <person name="Steindorff A.S."/>
            <person name="Aguilar-Pontes M.V."/>
            <person name="Robinson A.J."/>
            <person name="Andreopoulos B."/>
            <person name="LaButti K."/>
            <person name="Kuo A."/>
            <person name="Mondo S."/>
            <person name="Riley R."/>
            <person name="Otillar R."/>
            <person name="Haridas S."/>
            <person name="Lipzen A."/>
            <person name="Grimwood J."/>
            <person name="Schmutz J."/>
            <person name="Clum A."/>
            <person name="Reid I.D."/>
            <person name="Moisan M.C."/>
            <person name="Butler G."/>
            <person name="Nguyen T.T.M."/>
            <person name="Dewar K."/>
            <person name="Conant G."/>
            <person name="Drula E."/>
            <person name="Henrissat B."/>
            <person name="Hansel C."/>
            <person name="Singer S."/>
            <person name="Hutchinson M.I."/>
            <person name="de Vries R.P."/>
            <person name="Natvig D.O."/>
            <person name="Powell A.J."/>
            <person name="Tsang A."/>
            <person name="Grigoriev I.V."/>
        </authorList>
    </citation>
    <scope>NUCLEOTIDE SEQUENCE [LARGE SCALE GENOMIC DNA]</scope>
    <source>
        <strain evidence="3 4">CBS 494.80</strain>
    </source>
</reference>
<sequence>MESDSHPSLSLSFLTLPSFFHASHSAKDSPATSPLSLPNHTHTDNLPSSTSSWWPIRSTSSNRYRKVEEIDEGLLSQSHDSNGTSAECGVMEDAVLARQLRRRMVWELVALGGLLVFLVATVVFCLRGGGMRMAGTILARDKEA</sequence>
<evidence type="ECO:0000313" key="3">
    <source>
        <dbReference type="EMBL" id="KAL2070650.1"/>
    </source>
</evidence>
<evidence type="ECO:0000256" key="2">
    <source>
        <dbReference type="SAM" id="Phobius"/>
    </source>
</evidence>
<feature type="region of interest" description="Disordered" evidence="1">
    <location>
        <begin position="30"/>
        <end position="56"/>
    </location>
</feature>
<gene>
    <name evidence="3" type="ORF">VTL71DRAFT_13676</name>
</gene>
<dbReference type="EMBL" id="JAZHXI010000006">
    <property type="protein sequence ID" value="KAL2070650.1"/>
    <property type="molecule type" value="Genomic_DNA"/>
</dbReference>
<keyword evidence="2" id="KW-1133">Transmembrane helix</keyword>
<comment type="caution">
    <text evidence="3">The sequence shown here is derived from an EMBL/GenBank/DDBJ whole genome shotgun (WGS) entry which is preliminary data.</text>
</comment>
<feature type="transmembrane region" description="Helical" evidence="2">
    <location>
        <begin position="104"/>
        <end position="126"/>
    </location>
</feature>
<keyword evidence="2" id="KW-0812">Transmembrane</keyword>
<dbReference type="Proteomes" id="UP001595075">
    <property type="component" value="Unassembled WGS sequence"/>
</dbReference>
<name>A0ABR4CL44_9HELO</name>
<accession>A0ABR4CL44</accession>
<proteinExistence type="predicted"/>
<keyword evidence="4" id="KW-1185">Reference proteome</keyword>
<keyword evidence="2" id="KW-0472">Membrane</keyword>
<evidence type="ECO:0000313" key="4">
    <source>
        <dbReference type="Proteomes" id="UP001595075"/>
    </source>
</evidence>
<organism evidence="3 4">
    <name type="scientific">Oculimacula yallundae</name>
    <dbReference type="NCBI Taxonomy" id="86028"/>
    <lineage>
        <taxon>Eukaryota</taxon>
        <taxon>Fungi</taxon>
        <taxon>Dikarya</taxon>
        <taxon>Ascomycota</taxon>
        <taxon>Pezizomycotina</taxon>
        <taxon>Leotiomycetes</taxon>
        <taxon>Helotiales</taxon>
        <taxon>Ploettnerulaceae</taxon>
        <taxon>Oculimacula</taxon>
    </lineage>
</organism>
<protein>
    <submittedName>
        <fullName evidence="3">Uncharacterized protein</fullName>
    </submittedName>
</protein>